<evidence type="ECO:0000313" key="1">
    <source>
        <dbReference type="EMBL" id="SDM95079.1"/>
    </source>
</evidence>
<keyword evidence="2" id="KW-1185">Reference proteome</keyword>
<dbReference type="AlphaFoldDB" id="A0A1G9XE47"/>
<sequence>MEQPGVSDAAVESWERVVEDMEATAAEYRDDGWEVVELHPGDVTALPPDHDRFGLDVLVGGDEFETVSEMVTDEGAAFDEFEVFRAVHAGHVFLVVAVEDAAREQVVLVPAYYGIKDAEETIEAVLEQGRFPIHIRPLTIEDVVTVEPSEPELLLPPTE</sequence>
<gene>
    <name evidence="1" type="ORF">SAMN05192554_11079</name>
</gene>
<dbReference type="STRING" id="996166.SAMN05192554_11079"/>
<dbReference type="RefSeq" id="WP_089733648.1">
    <property type="nucleotide sequence ID" value="NZ_FNIA01000010.1"/>
</dbReference>
<dbReference type="EMBL" id="FNIA01000010">
    <property type="protein sequence ID" value="SDM95079.1"/>
    <property type="molecule type" value="Genomic_DNA"/>
</dbReference>
<accession>A0A1G9XE47</accession>
<dbReference type="Pfam" id="PF24373">
    <property type="entry name" value="DUF7529"/>
    <property type="match status" value="1"/>
</dbReference>
<dbReference type="OrthoDB" id="325206at2157"/>
<protein>
    <submittedName>
        <fullName evidence="1">Uncharacterized protein</fullName>
    </submittedName>
</protein>
<dbReference type="InterPro" id="IPR055951">
    <property type="entry name" value="DUF7529"/>
</dbReference>
<organism evidence="1 2">
    <name type="scientific">Haloarchaeobius iranensis</name>
    <dbReference type="NCBI Taxonomy" id="996166"/>
    <lineage>
        <taxon>Archaea</taxon>
        <taxon>Methanobacteriati</taxon>
        <taxon>Methanobacteriota</taxon>
        <taxon>Stenosarchaea group</taxon>
        <taxon>Halobacteria</taxon>
        <taxon>Halobacteriales</taxon>
        <taxon>Halorubellaceae</taxon>
        <taxon>Haloarchaeobius</taxon>
    </lineage>
</organism>
<proteinExistence type="predicted"/>
<evidence type="ECO:0000313" key="2">
    <source>
        <dbReference type="Proteomes" id="UP000199370"/>
    </source>
</evidence>
<dbReference type="Proteomes" id="UP000199370">
    <property type="component" value="Unassembled WGS sequence"/>
</dbReference>
<reference evidence="1 2" key="1">
    <citation type="submission" date="2016-10" db="EMBL/GenBank/DDBJ databases">
        <authorList>
            <person name="de Groot N.N."/>
        </authorList>
    </citation>
    <scope>NUCLEOTIDE SEQUENCE [LARGE SCALE GENOMIC DNA]</scope>
    <source>
        <strain evidence="2">EB21,IBRC-M 10013,KCTC 4048</strain>
    </source>
</reference>
<name>A0A1G9XE47_9EURY</name>